<dbReference type="PATRIC" id="fig|1069083.5.peg.306"/>
<name>N6VZR4_9EURY</name>
<organism evidence="1 2">
    <name type="scientific">Methanocaldococcus villosus KIN24-T80</name>
    <dbReference type="NCBI Taxonomy" id="1069083"/>
    <lineage>
        <taxon>Archaea</taxon>
        <taxon>Methanobacteriati</taxon>
        <taxon>Methanobacteriota</taxon>
        <taxon>Methanomada group</taxon>
        <taxon>Methanococci</taxon>
        <taxon>Methanococcales</taxon>
        <taxon>Methanocaldococcaceae</taxon>
        <taxon>Methanocaldococcus</taxon>
    </lineage>
</organism>
<dbReference type="AlphaFoldDB" id="N6VZR4"/>
<comment type="caution">
    <text evidence="1">The sequence shown here is derived from an EMBL/GenBank/DDBJ whole genome shotgun (WGS) entry which is preliminary data.</text>
</comment>
<dbReference type="OrthoDB" id="65227at2157"/>
<reference evidence="1 2" key="1">
    <citation type="journal article" date="2013" name="Genome Announc.">
        <title>Draft Genome Sequence of a Highly Flagellated, Fast-Swimming Archaeon, Methanocaldococcus villosus Strain KIN24-T80 (DSM 22612).</title>
        <authorList>
            <person name="Thennarasu S."/>
            <person name="Polireddy D."/>
            <person name="Antony A."/>
            <person name="Yada M.R."/>
            <person name="Algarawi S."/>
            <person name="Sivakumar N."/>
        </authorList>
    </citation>
    <scope>NUCLEOTIDE SEQUENCE [LARGE SCALE GENOMIC DNA]</scope>
    <source>
        <strain evidence="1 2">KIN24-T80</strain>
    </source>
</reference>
<proteinExistence type="predicted"/>
<dbReference type="EMBL" id="APMM01000011">
    <property type="protein sequence ID" value="ENN96567.1"/>
    <property type="molecule type" value="Genomic_DNA"/>
</dbReference>
<evidence type="ECO:0000313" key="1">
    <source>
        <dbReference type="EMBL" id="ENN96567.1"/>
    </source>
</evidence>
<protein>
    <submittedName>
        <fullName evidence="1">Uncharacterized protein</fullName>
    </submittedName>
</protein>
<accession>N6VZR4</accession>
<gene>
    <name evidence="1" type="ORF">J422_01555</name>
</gene>
<dbReference type="STRING" id="1069083.GCA_000371805_00438"/>
<sequence length="248" mass="28862">MIKIRALIEVKGNIKNIVDKEFERIKEDIKNYNPKLVFEETEEGEFYTKIGEFEISFNNLLEYLEFCLKYGADIEVVSPDKLVLDVDEINKALAFVISFFKKIYEKYNVVYKMDLKEKDINVEEYKLGRFDEDEILELSEEYIRVKCVFEGVGKDEETVIKKLISTLDSENIIINKVLTQNFDKDKFNGLVAIDMFCKPFELFEIAYKFLPIAISVQKNKVEINLSELQDIGNELSGAVFEIAHIIKG</sequence>
<keyword evidence="2" id="KW-1185">Reference proteome</keyword>
<dbReference type="RefSeq" id="WP_004589970.1">
    <property type="nucleotide sequence ID" value="NZ_APMM01000011.1"/>
</dbReference>
<dbReference type="Proteomes" id="UP000053695">
    <property type="component" value="Unassembled WGS sequence"/>
</dbReference>
<evidence type="ECO:0000313" key="2">
    <source>
        <dbReference type="Proteomes" id="UP000053695"/>
    </source>
</evidence>